<dbReference type="EMBL" id="QWDN01000026">
    <property type="protein sequence ID" value="TEB41674.1"/>
    <property type="molecule type" value="Genomic_DNA"/>
</dbReference>
<feature type="transmembrane region" description="Helical" evidence="1">
    <location>
        <begin position="12"/>
        <end position="31"/>
    </location>
</feature>
<evidence type="ECO:0000313" key="2">
    <source>
        <dbReference type="EMBL" id="TEB41674.1"/>
    </source>
</evidence>
<comment type="caution">
    <text evidence="2">The sequence shown here is derived from an EMBL/GenBank/DDBJ whole genome shotgun (WGS) entry which is preliminary data.</text>
</comment>
<accession>A0A4Y7U623</accession>
<keyword evidence="1" id="KW-0472">Membrane</keyword>
<dbReference type="Proteomes" id="UP000298340">
    <property type="component" value="Unassembled WGS sequence"/>
</dbReference>
<proteinExistence type="predicted"/>
<keyword evidence="1" id="KW-0812">Transmembrane</keyword>
<name>A0A4Y7U623_9FLAO</name>
<evidence type="ECO:0000313" key="3">
    <source>
        <dbReference type="Proteomes" id="UP000298340"/>
    </source>
</evidence>
<gene>
    <name evidence="2" type="ORF">D0809_24280</name>
</gene>
<feature type="transmembrane region" description="Helical" evidence="1">
    <location>
        <begin position="43"/>
        <end position="69"/>
    </location>
</feature>
<keyword evidence="1" id="KW-1133">Transmembrane helix</keyword>
<evidence type="ECO:0000256" key="1">
    <source>
        <dbReference type="SAM" id="Phobius"/>
    </source>
</evidence>
<reference evidence="2 3" key="1">
    <citation type="journal article" date="2018" name="Syst. Appl. Microbiol.">
        <title>Flavobacterium circumlabens sp. nov. and Flavobacterium cupreum sp. nov., two psychrotrophic species isolated from Antarctic environmental samples.</title>
        <authorList>
            <person name="Kralova S."/>
            <person name="Busse H.J."/>
            <person name="Svec P."/>
            <person name="Maslanova I."/>
            <person name="Stankova E."/>
            <person name="Bartak M."/>
            <person name="Sedlacek I."/>
        </authorList>
    </citation>
    <scope>NUCLEOTIDE SEQUENCE [LARGE SCALE GENOMIC DNA]</scope>
    <source>
        <strain evidence="2 3">CCM 8828</strain>
    </source>
</reference>
<dbReference type="AlphaFoldDB" id="A0A4Y7U623"/>
<sequence>MLTLYFNFINGTFFGIGTGFILILLRVFFFSKKNKLRMKLKNNFCYIFSGIFNLNLFIIWFISIFMRIIDLDLGCKFRLY</sequence>
<organism evidence="2 3">
    <name type="scientific">Flavobacterium circumlabens</name>
    <dbReference type="NCBI Taxonomy" id="2133765"/>
    <lineage>
        <taxon>Bacteria</taxon>
        <taxon>Pseudomonadati</taxon>
        <taxon>Bacteroidota</taxon>
        <taxon>Flavobacteriia</taxon>
        <taxon>Flavobacteriales</taxon>
        <taxon>Flavobacteriaceae</taxon>
        <taxon>Flavobacterium</taxon>
    </lineage>
</organism>
<protein>
    <submittedName>
        <fullName evidence="2">Uncharacterized protein</fullName>
    </submittedName>
</protein>